<dbReference type="GO" id="GO:0008233">
    <property type="term" value="F:peptidase activity"/>
    <property type="evidence" value="ECO:0007669"/>
    <property type="project" value="UniProtKB-KW"/>
</dbReference>
<keyword evidence="1" id="KW-0645">Protease</keyword>
<dbReference type="EMBL" id="WNTK01000668">
    <property type="protein sequence ID" value="KAG9468954.1"/>
    <property type="molecule type" value="Genomic_DNA"/>
</dbReference>
<organism evidence="8 9">
    <name type="scientific">Eleutherodactylus coqui</name>
    <name type="common">Puerto Rican coqui</name>
    <dbReference type="NCBI Taxonomy" id="57060"/>
    <lineage>
        <taxon>Eukaryota</taxon>
        <taxon>Metazoa</taxon>
        <taxon>Chordata</taxon>
        <taxon>Craniata</taxon>
        <taxon>Vertebrata</taxon>
        <taxon>Euteleostomi</taxon>
        <taxon>Amphibia</taxon>
        <taxon>Batrachia</taxon>
        <taxon>Anura</taxon>
        <taxon>Neobatrachia</taxon>
        <taxon>Hyloidea</taxon>
        <taxon>Eleutherodactylidae</taxon>
        <taxon>Eleutherodactylinae</taxon>
        <taxon>Eleutherodactylus</taxon>
        <taxon>Eleutherodactylus</taxon>
    </lineage>
</organism>
<dbReference type="Pfam" id="PF00431">
    <property type="entry name" value="CUB"/>
    <property type="match status" value="3"/>
</dbReference>
<protein>
    <recommendedName>
        <fullName evidence="7">CUB domain-containing protein</fullName>
    </recommendedName>
</protein>
<gene>
    <name evidence="8" type="ORF">GDO78_021567</name>
</gene>
<dbReference type="Gene3D" id="2.60.120.290">
    <property type="entry name" value="Spermadhesin, CUB domain"/>
    <property type="match status" value="3"/>
</dbReference>
<keyword evidence="9" id="KW-1185">Reference proteome</keyword>
<dbReference type="InterPro" id="IPR000859">
    <property type="entry name" value="CUB_dom"/>
</dbReference>
<feature type="signal peptide" evidence="6">
    <location>
        <begin position="1"/>
        <end position="23"/>
    </location>
</feature>
<keyword evidence="6" id="KW-0732">Signal</keyword>
<dbReference type="GO" id="GO:0006508">
    <property type="term" value="P:proteolysis"/>
    <property type="evidence" value="ECO:0007669"/>
    <property type="project" value="UniProtKB-KW"/>
</dbReference>
<feature type="domain" description="CUB" evidence="7">
    <location>
        <begin position="144"/>
        <end position="254"/>
    </location>
</feature>
<dbReference type="Proteomes" id="UP000770717">
    <property type="component" value="Unassembled WGS sequence"/>
</dbReference>
<sequence length="435" mass="48604">MQHFLCKFIFMISMLWEAPGVHARKGVKCGGVLSADVGHLSSPNFPRVYPPYTECSWLIVVLEGSTVQLTFQEFNLEYHDTCEYDYVKVYNGASRDEGNLLGTFCGSKLPPNLTSSWHVLSVIFHSDKHVGSSGFSATYRKHICGGVLTSLSGMITSPDYPDNYPNNAECHWLISAAPHSKIHLVFTDFQLESQECNFDYVAVFNGSSQEEQVTHYCGITKPPDTTSSSNELLVVFKSDFNIGGRGFKAYFSSGECQDVFTVVKGNITSPRYPEMYPNNIICQWNIQLPQGFRIKLFFRDLELEEMNSLTEACDYDYLAVYDGQSPSDKLLGKWCGTKLPAPLISNKNNLLLVLVTDRDTANKGFSVSYIGMVPINVSCTRTDFHIQVPIQSVPQLERSHIYLGTPACAAQLSGSNYKIYARFDTCGTEPQVTEK</sequence>
<evidence type="ECO:0000256" key="6">
    <source>
        <dbReference type="SAM" id="SignalP"/>
    </source>
</evidence>
<dbReference type="PANTHER" id="PTHR24251:SF47">
    <property type="entry name" value="CUB DOMAIN-CONTAINING PROTEIN 2"/>
    <property type="match status" value="1"/>
</dbReference>
<dbReference type="OrthoDB" id="10009301at2759"/>
<evidence type="ECO:0000313" key="8">
    <source>
        <dbReference type="EMBL" id="KAG9468954.1"/>
    </source>
</evidence>
<evidence type="ECO:0000256" key="5">
    <source>
        <dbReference type="PROSITE-ProRule" id="PRU00059"/>
    </source>
</evidence>
<feature type="domain" description="CUB" evidence="7">
    <location>
        <begin position="29"/>
        <end position="142"/>
    </location>
</feature>
<feature type="chain" id="PRO_5035328299" description="CUB domain-containing protein" evidence="6">
    <location>
        <begin position="24"/>
        <end position="435"/>
    </location>
</feature>
<evidence type="ECO:0000256" key="4">
    <source>
        <dbReference type="ARBA" id="ARBA00023157"/>
    </source>
</evidence>
<evidence type="ECO:0000256" key="2">
    <source>
        <dbReference type="ARBA" id="ARBA00022737"/>
    </source>
</evidence>
<dbReference type="PROSITE" id="PS01180">
    <property type="entry name" value="CUB"/>
    <property type="match status" value="3"/>
</dbReference>
<accession>A0A8J6EGU5</accession>
<dbReference type="PANTHER" id="PTHR24251">
    <property type="entry name" value="OVOCHYMASE-RELATED"/>
    <property type="match status" value="1"/>
</dbReference>
<dbReference type="AlphaFoldDB" id="A0A8J6EGU5"/>
<name>A0A8J6EGU5_ELECQ</name>
<dbReference type="FunFam" id="2.60.120.290:FF:000013">
    <property type="entry name" value="Membrane frizzled-related protein"/>
    <property type="match status" value="3"/>
</dbReference>
<evidence type="ECO:0000256" key="1">
    <source>
        <dbReference type="ARBA" id="ARBA00022670"/>
    </source>
</evidence>
<evidence type="ECO:0000259" key="7">
    <source>
        <dbReference type="PROSITE" id="PS01180"/>
    </source>
</evidence>
<dbReference type="CDD" id="cd00041">
    <property type="entry name" value="CUB"/>
    <property type="match status" value="3"/>
</dbReference>
<keyword evidence="3" id="KW-0378">Hydrolase</keyword>
<dbReference type="Gene3D" id="2.60.40.3210">
    <property type="entry name" value="Zona pellucida, ZP-N domain"/>
    <property type="match status" value="1"/>
</dbReference>
<dbReference type="SUPFAM" id="SSF49854">
    <property type="entry name" value="Spermadhesin, CUB domain"/>
    <property type="match status" value="3"/>
</dbReference>
<keyword evidence="2" id="KW-0677">Repeat</keyword>
<feature type="domain" description="CUB" evidence="7">
    <location>
        <begin position="256"/>
        <end position="372"/>
    </location>
</feature>
<comment type="caution">
    <text evidence="5">Lacks conserved residue(s) required for the propagation of feature annotation.</text>
</comment>
<keyword evidence="4" id="KW-1015">Disulfide bond</keyword>
<dbReference type="InterPro" id="IPR035914">
    <property type="entry name" value="Sperma_CUB_dom_sf"/>
</dbReference>
<evidence type="ECO:0000256" key="3">
    <source>
        <dbReference type="ARBA" id="ARBA00022801"/>
    </source>
</evidence>
<proteinExistence type="predicted"/>
<comment type="caution">
    <text evidence="8">The sequence shown here is derived from an EMBL/GenBank/DDBJ whole genome shotgun (WGS) entry which is preliminary data.</text>
</comment>
<reference evidence="8" key="1">
    <citation type="thesis" date="2020" institute="ProQuest LLC" country="789 East Eisenhower Parkway, Ann Arbor, MI, USA">
        <title>Comparative Genomics and Chromosome Evolution.</title>
        <authorList>
            <person name="Mudd A.B."/>
        </authorList>
    </citation>
    <scope>NUCLEOTIDE SEQUENCE</scope>
    <source>
        <strain evidence="8">HN-11 Male</strain>
        <tissue evidence="8">Kidney and liver</tissue>
    </source>
</reference>
<evidence type="ECO:0000313" key="9">
    <source>
        <dbReference type="Proteomes" id="UP000770717"/>
    </source>
</evidence>
<dbReference type="SMART" id="SM00042">
    <property type="entry name" value="CUB"/>
    <property type="match status" value="3"/>
</dbReference>